<feature type="transmembrane region" description="Helical" evidence="1">
    <location>
        <begin position="63"/>
        <end position="82"/>
    </location>
</feature>
<dbReference type="RefSeq" id="XP_024355929.1">
    <property type="nucleotide sequence ID" value="XM_024489251.1"/>
</dbReference>
<keyword evidence="1" id="KW-0812">Transmembrane</keyword>
<dbReference type="Proteomes" id="UP000019149">
    <property type="component" value="Unassembled WGS sequence"/>
</dbReference>
<evidence type="ECO:0000313" key="3">
    <source>
        <dbReference type="EMBL" id="EUB64733.1"/>
    </source>
</evidence>
<reference evidence="3 4" key="1">
    <citation type="journal article" date="2013" name="Nat. Genet.">
        <title>The genome of the hydatid tapeworm Echinococcus granulosus.</title>
        <authorList>
            <person name="Zheng H."/>
            <person name="Zhang W."/>
            <person name="Zhang L."/>
            <person name="Zhang Z."/>
            <person name="Li J."/>
            <person name="Lu G."/>
            <person name="Zhu Y."/>
            <person name="Wang Y."/>
            <person name="Huang Y."/>
            <person name="Liu J."/>
            <person name="Kang H."/>
            <person name="Chen J."/>
            <person name="Wang L."/>
            <person name="Chen A."/>
            <person name="Yu S."/>
            <person name="Gao Z."/>
            <person name="Jin L."/>
            <person name="Gu W."/>
            <person name="Wang Z."/>
            <person name="Zhao L."/>
            <person name="Shi B."/>
            <person name="Wen H."/>
            <person name="Lin R."/>
            <person name="Jones M.K."/>
            <person name="Brejova B."/>
            <person name="Vinar T."/>
            <person name="Zhao G."/>
            <person name="McManus D.P."/>
            <person name="Chen Z."/>
            <person name="Zhou Y."/>
            <person name="Wang S."/>
        </authorList>
    </citation>
    <scope>NUCLEOTIDE SEQUENCE [LARGE SCALE GENOMIC DNA]</scope>
</reference>
<feature type="signal peptide" evidence="2">
    <location>
        <begin position="1"/>
        <end position="27"/>
    </location>
</feature>
<feature type="chain" id="PRO_5004885313" evidence="2">
    <location>
        <begin position="28"/>
        <end position="249"/>
    </location>
</feature>
<keyword evidence="1" id="KW-1133">Transmembrane helix</keyword>
<gene>
    <name evidence="3" type="ORF">EGR_00002</name>
</gene>
<keyword evidence="1" id="KW-0472">Membrane</keyword>
<comment type="caution">
    <text evidence="3">The sequence shown here is derived from an EMBL/GenBank/DDBJ whole genome shotgun (WGS) entry which is preliminary data.</text>
</comment>
<protein>
    <submittedName>
        <fullName evidence="3">Uncharacterized protein</fullName>
    </submittedName>
</protein>
<dbReference type="CTD" id="36335717"/>
<evidence type="ECO:0000313" key="4">
    <source>
        <dbReference type="Proteomes" id="UP000019149"/>
    </source>
</evidence>
<dbReference type="EMBL" id="APAU02000001">
    <property type="protein sequence ID" value="EUB64733.1"/>
    <property type="molecule type" value="Genomic_DNA"/>
</dbReference>
<sequence length="249" mass="28473">MPVSRLHFPIFCLNAISFSFLPLTSYSLEDCAILPLVGHLSKQFSNNFRAKYFKNTSSMPNNYVLLCPLNLFAVVFYLTFVVQQSIQLCSPNFHACRNLKYDNQRSTGIKIGINCQKSLEISRICNNIDLKSKPGVEEVWNYDSELLFKEMIRDFVGGRENEGGHLIPLSIEFHISARGQSDDWANEAGYFCTDLVPMHFNLSACFCLISALSCQACDWKNLLQNMLATFHHHYIPLHLITITTKFLRL</sequence>
<dbReference type="GeneID" id="36335717"/>
<accession>W6UTW5</accession>
<proteinExistence type="predicted"/>
<evidence type="ECO:0000256" key="2">
    <source>
        <dbReference type="SAM" id="SignalP"/>
    </source>
</evidence>
<evidence type="ECO:0000256" key="1">
    <source>
        <dbReference type="SAM" id="Phobius"/>
    </source>
</evidence>
<name>W6UTW5_ECHGR</name>
<dbReference type="AlphaFoldDB" id="W6UTW5"/>
<organism evidence="3 4">
    <name type="scientific">Echinococcus granulosus</name>
    <name type="common">Hydatid tapeworm</name>
    <dbReference type="NCBI Taxonomy" id="6210"/>
    <lineage>
        <taxon>Eukaryota</taxon>
        <taxon>Metazoa</taxon>
        <taxon>Spiralia</taxon>
        <taxon>Lophotrochozoa</taxon>
        <taxon>Platyhelminthes</taxon>
        <taxon>Cestoda</taxon>
        <taxon>Eucestoda</taxon>
        <taxon>Cyclophyllidea</taxon>
        <taxon>Taeniidae</taxon>
        <taxon>Echinococcus</taxon>
        <taxon>Echinococcus granulosus group</taxon>
    </lineage>
</organism>
<dbReference type="KEGG" id="egl:EGR_00002"/>
<keyword evidence="4" id="KW-1185">Reference proteome</keyword>
<keyword evidence="2" id="KW-0732">Signal</keyword>